<gene>
    <name evidence="2" type="ORF">HNY73_017175</name>
</gene>
<name>A0A8T0EQ25_ARGBR</name>
<accession>A0A8T0EQ25</accession>
<reference evidence="2" key="1">
    <citation type="journal article" date="2020" name="bioRxiv">
        <title>Chromosome-level reference genome of the European wasp spider Argiope bruennichi: a resource for studies on range expansion and evolutionary adaptation.</title>
        <authorList>
            <person name="Sheffer M.M."/>
            <person name="Hoppe A."/>
            <person name="Krehenwinkel H."/>
            <person name="Uhl G."/>
            <person name="Kuss A.W."/>
            <person name="Jensen L."/>
            <person name="Jensen C."/>
            <person name="Gillespie R.G."/>
            <person name="Hoff K.J."/>
            <person name="Prost S."/>
        </authorList>
    </citation>
    <scope>NUCLEOTIDE SEQUENCE</scope>
</reference>
<feature type="compositionally biased region" description="Polar residues" evidence="1">
    <location>
        <begin position="160"/>
        <end position="177"/>
    </location>
</feature>
<feature type="region of interest" description="Disordered" evidence="1">
    <location>
        <begin position="139"/>
        <end position="219"/>
    </location>
</feature>
<reference evidence="2" key="2">
    <citation type="submission" date="2020-06" db="EMBL/GenBank/DDBJ databases">
        <authorList>
            <person name="Sheffer M."/>
        </authorList>
    </citation>
    <scope>NUCLEOTIDE SEQUENCE</scope>
</reference>
<organism evidence="2 3">
    <name type="scientific">Argiope bruennichi</name>
    <name type="common">Wasp spider</name>
    <name type="synonym">Aranea bruennichi</name>
    <dbReference type="NCBI Taxonomy" id="94029"/>
    <lineage>
        <taxon>Eukaryota</taxon>
        <taxon>Metazoa</taxon>
        <taxon>Ecdysozoa</taxon>
        <taxon>Arthropoda</taxon>
        <taxon>Chelicerata</taxon>
        <taxon>Arachnida</taxon>
        <taxon>Araneae</taxon>
        <taxon>Araneomorphae</taxon>
        <taxon>Entelegynae</taxon>
        <taxon>Araneoidea</taxon>
        <taxon>Araneidae</taxon>
        <taxon>Argiope</taxon>
    </lineage>
</organism>
<dbReference type="AlphaFoldDB" id="A0A8T0EQ25"/>
<comment type="caution">
    <text evidence="2">The sequence shown here is derived from an EMBL/GenBank/DDBJ whole genome shotgun (WGS) entry which is preliminary data.</text>
</comment>
<protein>
    <submittedName>
        <fullName evidence="2">Uncharacterized protein</fullName>
    </submittedName>
</protein>
<dbReference type="Proteomes" id="UP000807504">
    <property type="component" value="Unassembled WGS sequence"/>
</dbReference>
<sequence>MSELRIRCGGGSDGLGNMRTGESYRDKLHGQCVSWGVVMVAWAMCVCELGSRHGGVGNVFWHIPRRNLDDQETFSHNGAKQISIAFRDGLEVAKEETNLKQYLLSSTHIFPHRHPNDDLTAHAYTTKSPQLVVALIAHDTRRRLPNSRNIDHATRDDSPTSRTQHGPRTATNSTKLAQHSAPPPATTPQTPQHNIAHAHRHDSPNSAQHIAPRHSHTTPQLSHTFPIDTYHDHIAEDALELRVHLYFHNSLCGRTYHCKWDFSSLIKSSTSFLLAREHYLDHSKAHRAMPFESLMVNGK</sequence>
<evidence type="ECO:0000256" key="1">
    <source>
        <dbReference type="SAM" id="MobiDB-lite"/>
    </source>
</evidence>
<evidence type="ECO:0000313" key="3">
    <source>
        <dbReference type="Proteomes" id="UP000807504"/>
    </source>
</evidence>
<evidence type="ECO:0000313" key="2">
    <source>
        <dbReference type="EMBL" id="KAF8774645.1"/>
    </source>
</evidence>
<proteinExistence type="predicted"/>
<dbReference type="EMBL" id="JABXBU010002227">
    <property type="protein sequence ID" value="KAF8774645.1"/>
    <property type="molecule type" value="Genomic_DNA"/>
</dbReference>
<keyword evidence="3" id="KW-1185">Reference proteome</keyword>
<feature type="compositionally biased region" description="Basic and acidic residues" evidence="1">
    <location>
        <begin position="149"/>
        <end position="159"/>
    </location>
</feature>